<evidence type="ECO:0000313" key="1">
    <source>
        <dbReference type="EMBL" id="KKL67560.1"/>
    </source>
</evidence>
<comment type="caution">
    <text evidence="1">The sequence shown here is derived from an EMBL/GenBank/DDBJ whole genome shotgun (WGS) entry which is preliminary data.</text>
</comment>
<dbReference type="EMBL" id="LAZR01026820">
    <property type="protein sequence ID" value="KKL67560.1"/>
    <property type="molecule type" value="Genomic_DNA"/>
</dbReference>
<reference evidence="1" key="1">
    <citation type="journal article" date="2015" name="Nature">
        <title>Complex archaea that bridge the gap between prokaryotes and eukaryotes.</title>
        <authorList>
            <person name="Spang A."/>
            <person name="Saw J.H."/>
            <person name="Jorgensen S.L."/>
            <person name="Zaremba-Niedzwiedzka K."/>
            <person name="Martijn J."/>
            <person name="Lind A.E."/>
            <person name="van Eijk R."/>
            <person name="Schleper C."/>
            <person name="Guy L."/>
            <person name="Ettema T.J."/>
        </authorList>
    </citation>
    <scope>NUCLEOTIDE SEQUENCE</scope>
</reference>
<name>A0A0F9GDL8_9ZZZZ</name>
<sequence>MSTHKAVVRYKAGTTDVTVYALDHTSQVTHIGLKFHGMDLVQHLSIKEARELRHVLNWCMKQAGEER</sequence>
<dbReference type="AlphaFoldDB" id="A0A0F9GDL8"/>
<proteinExistence type="predicted"/>
<organism evidence="1">
    <name type="scientific">marine sediment metagenome</name>
    <dbReference type="NCBI Taxonomy" id="412755"/>
    <lineage>
        <taxon>unclassified sequences</taxon>
        <taxon>metagenomes</taxon>
        <taxon>ecological metagenomes</taxon>
    </lineage>
</organism>
<protein>
    <submittedName>
        <fullName evidence="1">Uncharacterized protein</fullName>
    </submittedName>
</protein>
<accession>A0A0F9GDL8</accession>
<gene>
    <name evidence="1" type="ORF">LCGC14_2133730</name>
</gene>